<accession>A0AAX2QMI7</accession>
<evidence type="ECO:0000313" key="5">
    <source>
        <dbReference type="Proteomes" id="UP000295021"/>
    </source>
</evidence>
<keyword evidence="2" id="KW-0326">Glycosidase</keyword>
<protein>
    <submittedName>
        <fullName evidence="4">Purine nucleosidase</fullName>
    </submittedName>
</protein>
<dbReference type="Proteomes" id="UP000295021">
    <property type="component" value="Unassembled WGS sequence"/>
</dbReference>
<dbReference type="AlphaFoldDB" id="A0AAX2QMI7"/>
<gene>
    <name evidence="4" type="ORF">EV131_104141</name>
</gene>
<dbReference type="InterPro" id="IPR001910">
    <property type="entry name" value="Inosine/uridine_hydrolase_dom"/>
</dbReference>
<dbReference type="SUPFAM" id="SSF53590">
    <property type="entry name" value="Nucleoside hydrolase"/>
    <property type="match status" value="1"/>
</dbReference>
<keyword evidence="1" id="KW-0378">Hydrolase</keyword>
<dbReference type="GO" id="GO:0008477">
    <property type="term" value="F:purine nucleosidase activity"/>
    <property type="evidence" value="ECO:0007669"/>
    <property type="project" value="TreeGrafter"/>
</dbReference>
<dbReference type="EMBL" id="SMBI01000004">
    <property type="protein sequence ID" value="TCU25994.1"/>
    <property type="molecule type" value="Genomic_DNA"/>
</dbReference>
<dbReference type="GO" id="GO:0006152">
    <property type="term" value="P:purine nucleoside catabolic process"/>
    <property type="evidence" value="ECO:0007669"/>
    <property type="project" value="TreeGrafter"/>
</dbReference>
<evidence type="ECO:0000259" key="3">
    <source>
        <dbReference type="Pfam" id="PF01156"/>
    </source>
</evidence>
<dbReference type="Pfam" id="PF01156">
    <property type="entry name" value="IU_nuc_hydro"/>
    <property type="match status" value="1"/>
</dbReference>
<comment type="caution">
    <text evidence="4">The sequence shown here is derived from an EMBL/GenBank/DDBJ whole genome shotgun (WGS) entry which is preliminary data.</text>
</comment>
<reference evidence="4 5" key="1">
    <citation type="submission" date="2019-03" db="EMBL/GenBank/DDBJ databases">
        <title>Genomic Encyclopedia of Type Strains, Phase IV (KMG-V): Genome sequencing to study the core and pangenomes of soil and plant-associated prokaryotes.</title>
        <authorList>
            <person name="Whitman W."/>
        </authorList>
    </citation>
    <scope>NUCLEOTIDE SEQUENCE [LARGE SCALE GENOMIC DNA]</scope>
    <source>
        <strain evidence="4 5">FB403</strain>
    </source>
</reference>
<dbReference type="CDD" id="cd02651">
    <property type="entry name" value="nuc_hydro_IU_UC_XIUA"/>
    <property type="match status" value="1"/>
</dbReference>
<dbReference type="GO" id="GO:0005829">
    <property type="term" value="C:cytosol"/>
    <property type="evidence" value="ECO:0007669"/>
    <property type="project" value="TreeGrafter"/>
</dbReference>
<dbReference type="InterPro" id="IPR036452">
    <property type="entry name" value="Ribo_hydro-like"/>
</dbReference>
<sequence>MKKSVHADNMQCEDGTIGMASARKKIIIDTDPGQDDAAAIMLAFGSPDELEVLGITTVAGNVPLSLTSRNARIVCELCGRAETKVFAGADAPIARKLVTAEHVHGKTGLDGPDLDEPTMALQPGHAVDFIIETLRREPEGTVTLCTLGPLTNIGMAFQKAPDIVPRIRELVMMGGGFFEGGNITPAAEFNIYVDPEAADIVFRSGVPIVMMPLDVTHQLLTRKDRVQHMAEIGTAPAKAMVEMLAFFERFDIEKYGSDGGPLHDPTVVAYLLKPELFKGRECNVEIEVQSELTVGMTVVDWWHVTERKRNARVMRHVDADGFFNLLIERFARI</sequence>
<feature type="domain" description="Inosine/uridine-preferring nucleoside hydrolase" evidence="3">
    <location>
        <begin position="26"/>
        <end position="324"/>
    </location>
</feature>
<dbReference type="PANTHER" id="PTHR12304">
    <property type="entry name" value="INOSINE-URIDINE PREFERRING NUCLEOSIDE HYDROLASE"/>
    <property type="match status" value="1"/>
</dbReference>
<organism evidence="4 5">
    <name type="scientific">Rhizobium laguerreae</name>
    <dbReference type="NCBI Taxonomy" id="1076926"/>
    <lineage>
        <taxon>Bacteria</taxon>
        <taxon>Pseudomonadati</taxon>
        <taxon>Pseudomonadota</taxon>
        <taxon>Alphaproteobacteria</taxon>
        <taxon>Hyphomicrobiales</taxon>
        <taxon>Rhizobiaceae</taxon>
        <taxon>Rhizobium/Agrobacterium group</taxon>
        <taxon>Rhizobium</taxon>
    </lineage>
</organism>
<proteinExistence type="predicted"/>
<dbReference type="InterPro" id="IPR023186">
    <property type="entry name" value="IUNH"/>
</dbReference>
<dbReference type="Gene3D" id="3.90.245.10">
    <property type="entry name" value="Ribonucleoside hydrolase-like"/>
    <property type="match status" value="1"/>
</dbReference>
<evidence type="ECO:0000313" key="4">
    <source>
        <dbReference type="EMBL" id="TCU25994.1"/>
    </source>
</evidence>
<dbReference type="PANTHER" id="PTHR12304:SF4">
    <property type="entry name" value="URIDINE NUCLEOSIDASE"/>
    <property type="match status" value="1"/>
</dbReference>
<evidence type="ECO:0000256" key="2">
    <source>
        <dbReference type="ARBA" id="ARBA00023295"/>
    </source>
</evidence>
<name>A0AAX2QMI7_9HYPH</name>
<evidence type="ECO:0000256" key="1">
    <source>
        <dbReference type="ARBA" id="ARBA00022801"/>
    </source>
</evidence>